<protein>
    <recommendedName>
        <fullName evidence="7">GTD-binding domain-containing protein</fullName>
    </recommendedName>
</protein>
<keyword evidence="5" id="KW-0175">Coiled coil</keyword>
<proteinExistence type="predicted"/>
<feature type="region of interest" description="Disordered" evidence="6">
    <location>
        <begin position="436"/>
        <end position="469"/>
    </location>
</feature>
<evidence type="ECO:0000256" key="5">
    <source>
        <dbReference type="SAM" id="Coils"/>
    </source>
</evidence>
<evidence type="ECO:0000256" key="4">
    <source>
        <dbReference type="ARBA" id="ARBA00023136"/>
    </source>
</evidence>
<dbReference type="Proteomes" id="UP000015453">
    <property type="component" value="Unassembled WGS sequence"/>
</dbReference>
<sequence length="469" mass="52714">MESADNSSSSSVKCCDCECSCSAFNRSLSGTYLRSVKRKLDDLEDKNRFTVPGLVVPQTARVEAENECRALREMVGSQQLTIQDLITELEEERNASSSAANEAMSMILRLQSEKAEIQMELRQFKRFAEEKMAHDNQEISALEELLYKREQAIQSLTCEVQAYKHRMMSFGLTEAEAEWDGANTENSSSQNTENLHDIYPPLKCKINEARNQDVVDDYIDDDDDEVIDIEKYEDTQSSHSQLKDLEYRINQLERNPRTIRPHEESIGMRNVPEKVIVGQTPTQLRHGRMFSSESCNSPFATVKEIPNCGDDMSDRVYTIDSIIHQGTPVDNRKVSVGVSDDSPLCTTCGDSDVHDLEIQKLYARLHALEADRETMRQAIMSMGTDKAQLVLLKEIAQKLCKDMISPPPSGRTLEQKPTVDKKSSMVSIFKVHVRSGRRQSGSFDASGSSSSCDTVAAGFKKNEPLKDPI</sequence>
<feature type="compositionally biased region" description="Low complexity" evidence="6">
    <location>
        <begin position="440"/>
        <end position="451"/>
    </location>
</feature>
<evidence type="ECO:0000256" key="3">
    <source>
        <dbReference type="ARBA" id="ARBA00022989"/>
    </source>
</evidence>
<feature type="domain" description="GTD-binding" evidence="7">
    <location>
        <begin position="66"/>
        <end position="164"/>
    </location>
</feature>
<evidence type="ECO:0000259" key="7">
    <source>
        <dbReference type="PROSITE" id="PS51775"/>
    </source>
</evidence>
<feature type="coiled-coil region" evidence="5">
    <location>
        <begin position="82"/>
        <end position="145"/>
    </location>
</feature>
<gene>
    <name evidence="8" type="ORF">M569_00397</name>
</gene>
<organism evidence="8 9">
    <name type="scientific">Genlisea aurea</name>
    <dbReference type="NCBI Taxonomy" id="192259"/>
    <lineage>
        <taxon>Eukaryota</taxon>
        <taxon>Viridiplantae</taxon>
        <taxon>Streptophyta</taxon>
        <taxon>Embryophyta</taxon>
        <taxon>Tracheophyta</taxon>
        <taxon>Spermatophyta</taxon>
        <taxon>Magnoliopsida</taxon>
        <taxon>eudicotyledons</taxon>
        <taxon>Gunneridae</taxon>
        <taxon>Pentapetalae</taxon>
        <taxon>asterids</taxon>
        <taxon>lamiids</taxon>
        <taxon>Lamiales</taxon>
        <taxon>Lentibulariaceae</taxon>
        <taxon>Genlisea</taxon>
    </lineage>
</organism>
<dbReference type="AlphaFoldDB" id="S8D4P7"/>
<keyword evidence="2" id="KW-0812">Transmembrane</keyword>
<dbReference type="PANTHER" id="PTHR31422">
    <property type="entry name" value="BNAANNG28530D PROTEIN"/>
    <property type="match status" value="1"/>
</dbReference>
<feature type="compositionally biased region" description="Basic and acidic residues" evidence="6">
    <location>
        <begin position="460"/>
        <end position="469"/>
    </location>
</feature>
<dbReference type="GO" id="GO:0080115">
    <property type="term" value="F:myosin XI tail binding"/>
    <property type="evidence" value="ECO:0007669"/>
    <property type="project" value="UniProtKB-ARBA"/>
</dbReference>
<comment type="caution">
    <text evidence="8">The sequence shown here is derived from an EMBL/GenBank/DDBJ whole genome shotgun (WGS) entry which is preliminary data.</text>
</comment>
<evidence type="ECO:0000313" key="9">
    <source>
        <dbReference type="Proteomes" id="UP000015453"/>
    </source>
</evidence>
<accession>S8D4P7</accession>
<dbReference type="OrthoDB" id="1060521at2759"/>
<name>S8D4P7_9LAMI</name>
<evidence type="ECO:0000313" key="8">
    <source>
        <dbReference type="EMBL" id="EPS74355.1"/>
    </source>
</evidence>
<dbReference type="InterPro" id="IPR007656">
    <property type="entry name" value="GTD-bd"/>
</dbReference>
<evidence type="ECO:0000256" key="2">
    <source>
        <dbReference type="ARBA" id="ARBA00022692"/>
    </source>
</evidence>
<evidence type="ECO:0000256" key="6">
    <source>
        <dbReference type="SAM" id="MobiDB-lite"/>
    </source>
</evidence>
<keyword evidence="3" id="KW-1133">Transmembrane helix</keyword>
<keyword evidence="9" id="KW-1185">Reference proteome</keyword>
<dbReference type="GO" id="GO:0016020">
    <property type="term" value="C:membrane"/>
    <property type="evidence" value="ECO:0007669"/>
    <property type="project" value="UniProtKB-SubCell"/>
</dbReference>
<comment type="subcellular location">
    <subcellularLocation>
        <location evidence="1">Membrane</location>
    </subcellularLocation>
</comment>
<dbReference type="PROSITE" id="PS51775">
    <property type="entry name" value="GTD_BINDING"/>
    <property type="match status" value="1"/>
</dbReference>
<dbReference type="PANTHER" id="PTHR31422:SF0">
    <property type="entry name" value="MYOSIN-BINDING PROTEIN 7"/>
    <property type="match status" value="1"/>
</dbReference>
<evidence type="ECO:0000256" key="1">
    <source>
        <dbReference type="ARBA" id="ARBA00004370"/>
    </source>
</evidence>
<keyword evidence="4" id="KW-0472">Membrane</keyword>
<dbReference type="EMBL" id="AUSU01000099">
    <property type="protein sequence ID" value="EPS74355.1"/>
    <property type="molecule type" value="Genomic_DNA"/>
</dbReference>
<reference evidence="8 9" key="1">
    <citation type="journal article" date="2013" name="BMC Genomics">
        <title>The miniature genome of a carnivorous plant Genlisea aurea contains a low number of genes and short non-coding sequences.</title>
        <authorList>
            <person name="Leushkin E.V."/>
            <person name="Sutormin R.A."/>
            <person name="Nabieva E.R."/>
            <person name="Penin A.A."/>
            <person name="Kondrashov A.S."/>
            <person name="Logacheva M.D."/>
        </authorList>
    </citation>
    <scope>NUCLEOTIDE SEQUENCE [LARGE SCALE GENOMIC DNA]</scope>
</reference>
<dbReference type="Pfam" id="PF04576">
    <property type="entry name" value="Zein-binding"/>
    <property type="match status" value="1"/>
</dbReference>